<dbReference type="InterPro" id="IPR001387">
    <property type="entry name" value="Cro/C1-type_HTH"/>
</dbReference>
<gene>
    <name evidence="2" type="ORF">CDV52_18460</name>
</gene>
<evidence type="ECO:0000313" key="2">
    <source>
        <dbReference type="EMBL" id="OWJ81383.1"/>
    </source>
</evidence>
<dbReference type="PROSITE" id="PS50943">
    <property type="entry name" value="HTH_CROC1"/>
    <property type="match status" value="1"/>
</dbReference>
<dbReference type="Gene3D" id="1.10.260.40">
    <property type="entry name" value="lambda repressor-like DNA-binding domains"/>
    <property type="match status" value="1"/>
</dbReference>
<evidence type="ECO:0000313" key="3">
    <source>
        <dbReference type="Proteomes" id="UP000196640"/>
    </source>
</evidence>
<accession>A0A212AIX8</accession>
<feature type="domain" description="HTH cro/C1-type" evidence="1">
    <location>
        <begin position="35"/>
        <end position="82"/>
    </location>
</feature>
<dbReference type="SUPFAM" id="SSF47413">
    <property type="entry name" value="lambda repressor-like DNA-binding domains"/>
    <property type="match status" value="1"/>
</dbReference>
<comment type="caution">
    <text evidence="2">The sequence shown here is derived from an EMBL/GenBank/DDBJ whole genome shotgun (WGS) entry which is preliminary data.</text>
</comment>
<proteinExistence type="predicted"/>
<dbReference type="Proteomes" id="UP000196640">
    <property type="component" value="Unassembled WGS sequence"/>
</dbReference>
<dbReference type="GO" id="GO:0003677">
    <property type="term" value="F:DNA binding"/>
    <property type="evidence" value="ECO:0007669"/>
    <property type="project" value="InterPro"/>
</dbReference>
<dbReference type="OrthoDB" id="7873382at2"/>
<dbReference type="InterPro" id="IPR010982">
    <property type="entry name" value="Lambda_DNA-bd_dom_sf"/>
</dbReference>
<reference evidence="2 3" key="1">
    <citation type="submission" date="2016-11" db="EMBL/GenBank/DDBJ databases">
        <title>Comparison of Traditional DNA-DNA Hybridization with In Silico Genomic Analysis.</title>
        <authorList>
            <person name="Nicholson A.C."/>
            <person name="Sammons S."/>
            <person name="Humrighouse B.W."/>
            <person name="Graziano J."/>
            <person name="Lasker B."/>
            <person name="Whitney A.M."/>
            <person name="Mcquiston J.R."/>
        </authorList>
    </citation>
    <scope>NUCLEOTIDE SEQUENCE [LARGE SCALE GENOMIC DNA]</scope>
    <source>
        <strain evidence="2 3">H2381</strain>
    </source>
</reference>
<sequence>MHPQNVNNSSMVQDTERTFPDIGARLVAIRSVFGHGLTQAAWASKNNFNKTQYSNWETGLRRIPVDAAEHLCSTYGLTLDFIYRGRRDGLPETISKSL</sequence>
<dbReference type="CDD" id="cd00093">
    <property type="entry name" value="HTH_XRE"/>
    <property type="match status" value="1"/>
</dbReference>
<dbReference type="EMBL" id="NIPX01000040">
    <property type="protein sequence ID" value="OWJ81383.1"/>
    <property type="molecule type" value="Genomic_DNA"/>
</dbReference>
<dbReference type="AlphaFoldDB" id="A0A212AIX8"/>
<evidence type="ECO:0000259" key="1">
    <source>
        <dbReference type="PROSITE" id="PS50943"/>
    </source>
</evidence>
<organism evidence="2 3">
    <name type="scientific">Haematobacter missouriensis</name>
    <dbReference type="NCBI Taxonomy" id="366616"/>
    <lineage>
        <taxon>Bacteria</taxon>
        <taxon>Pseudomonadati</taxon>
        <taxon>Pseudomonadota</taxon>
        <taxon>Alphaproteobacteria</taxon>
        <taxon>Rhodobacterales</taxon>
        <taxon>Paracoccaceae</taxon>
        <taxon>Haematobacter</taxon>
    </lineage>
</organism>
<protein>
    <recommendedName>
        <fullName evidence="1">HTH cro/C1-type domain-containing protein</fullName>
    </recommendedName>
</protein>
<name>A0A212AIX8_9RHOB</name>